<dbReference type="InterPro" id="IPR041700">
    <property type="entry name" value="OMP_b-brl_3"/>
</dbReference>
<dbReference type="SUPFAM" id="SSF56935">
    <property type="entry name" value="Porins"/>
    <property type="match status" value="1"/>
</dbReference>
<evidence type="ECO:0000313" key="3">
    <source>
        <dbReference type="EMBL" id="GGH78796.1"/>
    </source>
</evidence>
<feature type="chain" id="PRO_5037340672" evidence="1">
    <location>
        <begin position="23"/>
        <end position="924"/>
    </location>
</feature>
<dbReference type="SUPFAM" id="SSF49464">
    <property type="entry name" value="Carboxypeptidase regulatory domain-like"/>
    <property type="match status" value="1"/>
</dbReference>
<organism evidence="3 4">
    <name type="scientific">Filimonas zeae</name>
    <dbReference type="NCBI Taxonomy" id="1737353"/>
    <lineage>
        <taxon>Bacteria</taxon>
        <taxon>Pseudomonadati</taxon>
        <taxon>Bacteroidota</taxon>
        <taxon>Chitinophagia</taxon>
        <taxon>Chitinophagales</taxon>
        <taxon>Chitinophagaceae</taxon>
        <taxon>Filimonas</taxon>
    </lineage>
</organism>
<reference evidence="3" key="1">
    <citation type="journal article" date="2014" name="Int. J. Syst. Evol. Microbiol.">
        <title>Complete genome sequence of Corynebacterium casei LMG S-19264T (=DSM 44701T), isolated from a smear-ripened cheese.</title>
        <authorList>
            <consortium name="US DOE Joint Genome Institute (JGI-PGF)"/>
            <person name="Walter F."/>
            <person name="Albersmeier A."/>
            <person name="Kalinowski J."/>
            <person name="Ruckert C."/>
        </authorList>
    </citation>
    <scope>NUCLEOTIDE SEQUENCE</scope>
    <source>
        <strain evidence="3">CGMCC 1.15290</strain>
    </source>
</reference>
<comment type="caution">
    <text evidence="3">The sequence shown here is derived from an EMBL/GenBank/DDBJ whole genome shotgun (WGS) entry which is preliminary data.</text>
</comment>
<evidence type="ECO:0000256" key="1">
    <source>
        <dbReference type="SAM" id="SignalP"/>
    </source>
</evidence>
<keyword evidence="4" id="KW-1185">Reference proteome</keyword>
<dbReference type="RefSeq" id="WP_188957110.1">
    <property type="nucleotide sequence ID" value="NZ_BMIB01000005.1"/>
</dbReference>
<protein>
    <submittedName>
        <fullName evidence="3">Collagen-binding protein</fullName>
    </submittedName>
</protein>
<dbReference type="AlphaFoldDB" id="A0A917J248"/>
<proteinExistence type="predicted"/>
<gene>
    <name evidence="3" type="ORF">GCM10011379_47190</name>
</gene>
<accession>A0A917J248</accession>
<feature type="signal peptide" evidence="1">
    <location>
        <begin position="1"/>
        <end position="22"/>
    </location>
</feature>
<keyword evidence="1" id="KW-0732">Signal</keyword>
<reference evidence="3" key="2">
    <citation type="submission" date="2020-09" db="EMBL/GenBank/DDBJ databases">
        <authorList>
            <person name="Sun Q."/>
            <person name="Zhou Y."/>
        </authorList>
    </citation>
    <scope>NUCLEOTIDE SEQUENCE</scope>
    <source>
        <strain evidence="3">CGMCC 1.15290</strain>
    </source>
</reference>
<keyword evidence="3" id="KW-0176">Collagen</keyword>
<dbReference type="Gene3D" id="2.60.40.1120">
    <property type="entry name" value="Carboxypeptidase-like, regulatory domain"/>
    <property type="match status" value="1"/>
</dbReference>
<feature type="domain" description="Outer membrane protein beta-barrel" evidence="2">
    <location>
        <begin position="769"/>
        <end position="908"/>
    </location>
</feature>
<dbReference type="Proteomes" id="UP000627292">
    <property type="component" value="Unassembled WGS sequence"/>
</dbReference>
<sequence>MKKLAVLIVCLIVTAVGYGQQASVKGCVSDSFEHKTLAKSVVALLQAKDSILYRFTRTDAAGKFAFDKVPPGDYLLMITVPGYADYAEKLVLADTSQVNYGNLFMTLKARLLEDVVVRQTVAAIKMKGDTTEYKADSFHVMKDANVEDLLKKLPGIQVNSKGQITAHGQTVKKVLVDGEEFFGDDPTLVTQNLRADMVDKVQVFDKTSEQSAFTGVDDGQKDKTINLKLKADKKKGYFSKLTAGQGTDSFHDYQAMLNFFKNKEKISGYGIKSTTGKTGLNWDERGNFGQSEADNFSYDESTGDYSYEGGGGNLGGWDGQYDGQGLPAAVAAGLHYNNKWDDDKKSVNANYQMLGLDVKGSRSTQAQYLLPDSLYYQNSGTTFNNSVTHHRADGKYELKIDSSSTFKIFGTIGNDHKVTADASYTNSLDRDSVLVNQGTTTSNYTGDNRLLNGTAIWMKKLPKKGRTLTVNLSGRYTDGDTKGFLNARTVFYKEGVYSYEQRTDQFKTQNNRNVQLNARVTYTEPLSTRSTLLFNYGAVLNNSSSERLSYNAATDGKYTQLDSTFSSNYVYDIFTHQGGATYSYSGKKIKARVGGNVGITSFNQEDRMYHINRTRHFINWFPQASVNYAFSQQRRLGIEYSGNTRQPSIEALQPLRQNENPLYITIGNPDLKPTFSNRFTIRYNDYKVLAERGIWAYASYNISNNAISNLSIIDSAGKTTSQQVNVNGNQSFYTNINYDKKLKKLNLNLRPELGFNYSRNVNYVNGLLNVNKIANYNLGLGVSRYKEKKYEIGINLEASYSTTTSSIQRAVQPNYWTFYIRPELSFDFPWNIELRNNGDFTMRQKNSVFTTNNNIFLWNASLGKKFLKNKSLLVKLSVNDILNQNLGFYRSGGSNYIMQNENTTIRRYGMMSVVWNFNKMGGQK</sequence>
<evidence type="ECO:0000313" key="4">
    <source>
        <dbReference type="Proteomes" id="UP000627292"/>
    </source>
</evidence>
<dbReference type="InterPro" id="IPR008969">
    <property type="entry name" value="CarboxyPept-like_regulatory"/>
</dbReference>
<dbReference type="Pfam" id="PF14905">
    <property type="entry name" value="OMP_b-brl_3"/>
    <property type="match status" value="2"/>
</dbReference>
<evidence type="ECO:0000259" key="2">
    <source>
        <dbReference type="Pfam" id="PF14905"/>
    </source>
</evidence>
<name>A0A917J248_9BACT</name>
<dbReference type="EMBL" id="BMIB01000005">
    <property type="protein sequence ID" value="GGH78796.1"/>
    <property type="molecule type" value="Genomic_DNA"/>
</dbReference>
<dbReference type="Pfam" id="PF13620">
    <property type="entry name" value="CarboxypepD_reg"/>
    <property type="match status" value="1"/>
</dbReference>
<feature type="domain" description="Outer membrane protein beta-barrel" evidence="2">
    <location>
        <begin position="459"/>
        <end position="760"/>
    </location>
</feature>